<dbReference type="SUPFAM" id="SSF55166">
    <property type="entry name" value="Hedgehog/DD-peptidase"/>
    <property type="match status" value="1"/>
</dbReference>
<evidence type="ECO:0000259" key="1">
    <source>
        <dbReference type="Pfam" id="PF08291"/>
    </source>
</evidence>
<keyword evidence="3" id="KW-1185">Reference proteome</keyword>
<dbReference type="Proteomes" id="UP001500936">
    <property type="component" value="Unassembled WGS sequence"/>
</dbReference>
<proteinExistence type="predicted"/>
<dbReference type="Gene3D" id="3.30.1380.10">
    <property type="match status" value="1"/>
</dbReference>
<organism evidence="2 3">
    <name type="scientific">Nibrella viscosa</name>
    <dbReference type="NCBI Taxonomy" id="1084524"/>
    <lineage>
        <taxon>Bacteria</taxon>
        <taxon>Pseudomonadati</taxon>
        <taxon>Bacteroidota</taxon>
        <taxon>Cytophagia</taxon>
        <taxon>Cytophagales</taxon>
        <taxon>Spirosomataceae</taxon>
        <taxon>Nibrella</taxon>
    </lineage>
</organism>
<evidence type="ECO:0000313" key="3">
    <source>
        <dbReference type="Proteomes" id="UP001500936"/>
    </source>
</evidence>
<sequence>MPVPNQVLSLHFSLYEMLDSETATRFGFDEQFEPPMAVIENLRQLCVFVLEPLRMTLGVPIRINSGYRCERLNKEIKGSKTSQHMVGQAADIRLLHANMAESLKDSTDKLFFRIRATQLPYDQVIQEFDRWVHVSWSPSPRHEALLARRLGNGQVKYTPAGMMPVVI</sequence>
<feature type="domain" description="Peptidase M15A C-terminal" evidence="1">
    <location>
        <begin position="11"/>
        <end position="134"/>
    </location>
</feature>
<dbReference type="Pfam" id="PF08291">
    <property type="entry name" value="Peptidase_M15_3"/>
    <property type="match status" value="1"/>
</dbReference>
<gene>
    <name evidence="2" type="ORF">GCM10023187_42210</name>
</gene>
<protein>
    <recommendedName>
        <fullName evidence="1">Peptidase M15A C-terminal domain-containing protein</fullName>
    </recommendedName>
</protein>
<reference evidence="3" key="1">
    <citation type="journal article" date="2019" name="Int. J. Syst. Evol. Microbiol.">
        <title>The Global Catalogue of Microorganisms (GCM) 10K type strain sequencing project: providing services to taxonomists for standard genome sequencing and annotation.</title>
        <authorList>
            <consortium name="The Broad Institute Genomics Platform"/>
            <consortium name="The Broad Institute Genome Sequencing Center for Infectious Disease"/>
            <person name="Wu L."/>
            <person name="Ma J."/>
        </authorList>
    </citation>
    <scope>NUCLEOTIDE SEQUENCE [LARGE SCALE GENOMIC DNA]</scope>
    <source>
        <strain evidence="3">JCM 17925</strain>
    </source>
</reference>
<accession>A0ABP8KQQ8</accession>
<dbReference type="EMBL" id="BAABHB010000010">
    <property type="protein sequence ID" value="GAA4413656.1"/>
    <property type="molecule type" value="Genomic_DNA"/>
</dbReference>
<name>A0ABP8KQQ8_9BACT</name>
<dbReference type="RefSeq" id="WP_345269965.1">
    <property type="nucleotide sequence ID" value="NZ_BAABHB010000010.1"/>
</dbReference>
<comment type="caution">
    <text evidence="2">The sequence shown here is derived from an EMBL/GenBank/DDBJ whole genome shotgun (WGS) entry which is preliminary data.</text>
</comment>
<dbReference type="InterPro" id="IPR009045">
    <property type="entry name" value="Zn_M74/Hedgehog-like"/>
</dbReference>
<dbReference type="InterPro" id="IPR013230">
    <property type="entry name" value="Peptidase_M15A_C"/>
</dbReference>
<evidence type="ECO:0000313" key="2">
    <source>
        <dbReference type="EMBL" id="GAA4413656.1"/>
    </source>
</evidence>